<reference evidence="3" key="1">
    <citation type="journal article" date="2019" name="Int. J. Syst. Evol. Microbiol.">
        <title>The Global Catalogue of Microorganisms (GCM) 10K type strain sequencing project: providing services to taxonomists for standard genome sequencing and annotation.</title>
        <authorList>
            <consortium name="The Broad Institute Genomics Platform"/>
            <consortium name="The Broad Institute Genome Sequencing Center for Infectious Disease"/>
            <person name="Wu L."/>
            <person name="Ma J."/>
        </authorList>
    </citation>
    <scope>NUCLEOTIDE SEQUENCE [LARGE SCALE GENOMIC DNA]</scope>
    <source>
        <strain evidence="3">PCU 280</strain>
    </source>
</reference>
<feature type="transmembrane region" description="Helical" evidence="1">
    <location>
        <begin position="218"/>
        <end position="242"/>
    </location>
</feature>
<evidence type="ECO:0000313" key="2">
    <source>
        <dbReference type="EMBL" id="MFC6333341.1"/>
    </source>
</evidence>
<accession>A0ABW1V7D6</accession>
<name>A0ABW1V7D6_9BACL</name>
<feature type="transmembrane region" description="Helical" evidence="1">
    <location>
        <begin position="53"/>
        <end position="73"/>
    </location>
</feature>
<keyword evidence="1" id="KW-0812">Transmembrane</keyword>
<dbReference type="CDD" id="cd21808">
    <property type="entry name" value="ABC-2_lan_permease_MutG"/>
    <property type="match status" value="1"/>
</dbReference>
<dbReference type="Pfam" id="PF12730">
    <property type="entry name" value="ABC2_membrane_4"/>
    <property type="match status" value="1"/>
</dbReference>
<feature type="transmembrane region" description="Helical" evidence="1">
    <location>
        <begin position="164"/>
        <end position="183"/>
    </location>
</feature>
<protein>
    <submittedName>
        <fullName evidence="2">Lantibiotic immunity ABC transporter MutG family permease subunit</fullName>
    </submittedName>
</protein>
<keyword evidence="3" id="KW-1185">Reference proteome</keyword>
<gene>
    <name evidence="2" type="ORF">ACFP56_12000</name>
</gene>
<dbReference type="EMBL" id="JBHSTE010000004">
    <property type="protein sequence ID" value="MFC6333341.1"/>
    <property type="molecule type" value="Genomic_DNA"/>
</dbReference>
<dbReference type="Proteomes" id="UP001596233">
    <property type="component" value="Unassembled WGS sequence"/>
</dbReference>
<sequence>MVAYTRSLKSDLMKLKRQPLLLIHLLVPLAGLGMFLAYFAYTPYAPVSKVSGYLQIIAIAFPTMIGIVCAIAADQEASAGRYQQLLAQPSRLVPLASKLTLLLILGFGSALLAVVGFGAGFLYMLDQSAYNLAFYVKASCIIFGSSVFLYALHIYISLRFGKGASIGLGIVESLIAALLLTGLGDHNWIYIPSAWAARFISSWMQVELSGGGPFPAEFLIQPGILCCVGGTAAIMVLLGGWFRRWEGRTSLE</sequence>
<comment type="caution">
    <text evidence="2">The sequence shown here is derived from an EMBL/GenBank/DDBJ whole genome shotgun (WGS) entry which is preliminary data.</text>
</comment>
<dbReference type="NCBIfam" id="TIGR03733">
    <property type="entry name" value="lanti_perm_MutG"/>
    <property type="match status" value="1"/>
</dbReference>
<organism evidence="2 3">
    <name type="scientific">Paenibacillus septentrionalis</name>
    <dbReference type="NCBI Taxonomy" id="429342"/>
    <lineage>
        <taxon>Bacteria</taxon>
        <taxon>Bacillati</taxon>
        <taxon>Bacillota</taxon>
        <taxon>Bacilli</taxon>
        <taxon>Bacillales</taxon>
        <taxon>Paenibacillaceae</taxon>
        <taxon>Paenibacillus</taxon>
    </lineage>
</organism>
<keyword evidence="1" id="KW-0472">Membrane</keyword>
<dbReference type="InterPro" id="IPR022294">
    <property type="entry name" value="ABC-transptr_permeasesu"/>
</dbReference>
<keyword evidence="1" id="KW-1133">Transmembrane helix</keyword>
<feature type="transmembrane region" description="Helical" evidence="1">
    <location>
        <begin position="99"/>
        <end position="123"/>
    </location>
</feature>
<evidence type="ECO:0000313" key="3">
    <source>
        <dbReference type="Proteomes" id="UP001596233"/>
    </source>
</evidence>
<proteinExistence type="predicted"/>
<feature type="transmembrane region" description="Helical" evidence="1">
    <location>
        <begin position="21"/>
        <end position="41"/>
    </location>
</feature>
<dbReference type="RefSeq" id="WP_379234735.1">
    <property type="nucleotide sequence ID" value="NZ_JBHSTE010000004.1"/>
</dbReference>
<evidence type="ECO:0000256" key="1">
    <source>
        <dbReference type="SAM" id="Phobius"/>
    </source>
</evidence>
<feature type="transmembrane region" description="Helical" evidence="1">
    <location>
        <begin position="129"/>
        <end position="152"/>
    </location>
</feature>